<keyword evidence="12" id="KW-0812">Transmembrane</keyword>
<dbReference type="OrthoDB" id="65569at2759"/>
<evidence type="ECO:0000256" key="8">
    <source>
        <dbReference type="ARBA" id="ARBA00023277"/>
    </source>
</evidence>
<comment type="similarity">
    <text evidence="4 11">Belongs to the glycosyl hydrolase 100 family.</text>
</comment>
<evidence type="ECO:0000256" key="5">
    <source>
        <dbReference type="ARBA" id="ARBA00010838"/>
    </source>
</evidence>
<keyword evidence="6" id="KW-0926">Vacuole</keyword>
<organism evidence="13 14">
    <name type="scientific">Brassica carinata</name>
    <name type="common">Ethiopian mustard</name>
    <name type="synonym">Abyssinian cabbage</name>
    <dbReference type="NCBI Taxonomy" id="52824"/>
    <lineage>
        <taxon>Eukaryota</taxon>
        <taxon>Viridiplantae</taxon>
        <taxon>Streptophyta</taxon>
        <taxon>Embryophyta</taxon>
        <taxon>Tracheophyta</taxon>
        <taxon>Spermatophyta</taxon>
        <taxon>Magnoliopsida</taxon>
        <taxon>eudicotyledons</taxon>
        <taxon>Gunneridae</taxon>
        <taxon>Pentapetalae</taxon>
        <taxon>rosids</taxon>
        <taxon>malvids</taxon>
        <taxon>Brassicales</taxon>
        <taxon>Brassicaceae</taxon>
        <taxon>Brassiceae</taxon>
        <taxon>Brassica</taxon>
    </lineage>
</organism>
<dbReference type="Gene3D" id="1.50.10.10">
    <property type="match status" value="1"/>
</dbReference>
<dbReference type="InterPro" id="IPR024746">
    <property type="entry name" value="Glyco_hydro_100"/>
</dbReference>
<evidence type="ECO:0000313" key="14">
    <source>
        <dbReference type="Proteomes" id="UP000886595"/>
    </source>
</evidence>
<gene>
    <name evidence="13" type="ORF">Bca52824_096412</name>
</gene>
<dbReference type="Gene3D" id="3.20.20.80">
    <property type="entry name" value="Glycosidases"/>
    <property type="match status" value="1"/>
</dbReference>
<evidence type="ECO:0000256" key="4">
    <source>
        <dbReference type="ARBA" id="ARBA00007671"/>
    </source>
</evidence>
<dbReference type="GO" id="GO:0004575">
    <property type="term" value="F:sucrose alpha-glucosidase activity"/>
    <property type="evidence" value="ECO:0007669"/>
    <property type="project" value="TreeGrafter"/>
</dbReference>
<accession>A0A8X7TGV2</accession>
<comment type="caution">
    <text evidence="13">The sequence shown here is derived from an EMBL/GenBank/DDBJ whole genome shotgun (WGS) entry which is preliminary data.</text>
</comment>
<sequence length="488" mass="56530">MQYYWVDIKKINEIYRYNTEEYSADATNKFNIYPEQIPSWLVDWIPNRGGYFIGNLQPAHMDFRFFTLGNLWAVVSSLGSQEQNEGVMALIEEKWDDLVANMPLKICFPALEQEEWRIITGSDPKNTPWSYHNGGSWPTLLWQFTLACIKMGKLDLAKKAVAVAEKRLKEDQWPEYYDTRSGRFVGKQSRLYQTWTIAVAGLLGTITVGANAISYSRFRRRNLRKFRSPINESKEVLADFTSHEHSEGKFFFGLATAPAHAEDDLDDAWIRFAKETPCSAEDEEDKRAMRKKKKVKLAVGAITKGLAKNTRGRKITLLPTEARLKFWSDPDQEVKLAKDTGVTVFRMGIDWCRIMPKEPTNGIKEAQSSFKRDEGDANAFHHSLPPWAADYGGWKMEKTVDYFMDFTRLVVDSMFDLVDSWITFNEPHIFAMLTYMCGSWPGNTLIFWRWLHLLYQWVYSIESCIGWLLLTQRPMTTSTGNPPWKSLW</sequence>
<name>A0A8X7TGV2_BRACI</name>
<evidence type="ECO:0000256" key="7">
    <source>
        <dbReference type="ARBA" id="ARBA00022801"/>
    </source>
</evidence>
<comment type="similarity">
    <text evidence="5">Belongs to the glycosyl hydrolase 1 family.</text>
</comment>
<dbReference type="SUPFAM" id="SSF48208">
    <property type="entry name" value="Six-hairpin glycosidases"/>
    <property type="match status" value="1"/>
</dbReference>
<keyword evidence="8 11" id="KW-0119">Carbohydrate metabolism</keyword>
<dbReference type="GO" id="GO:0033926">
    <property type="term" value="F:endo-alpha-N-acetylgalactosaminidase activity"/>
    <property type="evidence" value="ECO:0007669"/>
    <property type="project" value="UniProtKB-UniRule"/>
</dbReference>
<dbReference type="EMBL" id="JAAMPC010000872">
    <property type="protein sequence ID" value="KAG2241605.1"/>
    <property type="molecule type" value="Genomic_DNA"/>
</dbReference>
<dbReference type="InterPro" id="IPR017853">
    <property type="entry name" value="GH"/>
</dbReference>
<dbReference type="InterPro" id="IPR001360">
    <property type="entry name" value="Glyco_hydro_1"/>
</dbReference>
<evidence type="ECO:0000256" key="11">
    <source>
        <dbReference type="RuleBase" id="RU367047"/>
    </source>
</evidence>
<dbReference type="GO" id="GO:0005987">
    <property type="term" value="P:sucrose catabolic process"/>
    <property type="evidence" value="ECO:0007669"/>
    <property type="project" value="TreeGrafter"/>
</dbReference>
<reference evidence="13 14" key="1">
    <citation type="submission" date="2020-02" db="EMBL/GenBank/DDBJ databases">
        <authorList>
            <person name="Ma Q."/>
            <person name="Huang Y."/>
            <person name="Song X."/>
            <person name="Pei D."/>
        </authorList>
    </citation>
    <scope>NUCLEOTIDE SEQUENCE [LARGE SCALE GENOMIC DNA]</scope>
    <source>
        <strain evidence="13">Sxm20200214</strain>
        <tissue evidence="13">Leaf</tissue>
    </source>
</reference>
<dbReference type="PANTHER" id="PTHR31916:SF49">
    <property type="entry name" value="ALKALINE_NEUTRAL INVERTASE C, MITOCHONDRIAL"/>
    <property type="match status" value="1"/>
</dbReference>
<dbReference type="GO" id="GO:0019137">
    <property type="term" value="F:thioglucosidase activity"/>
    <property type="evidence" value="ECO:0007669"/>
    <property type="project" value="UniProtKB-EC"/>
</dbReference>
<protein>
    <recommendedName>
        <fullName evidence="11">Alkaline/neutral invertase</fullName>
        <ecNumber evidence="11">3.2.1.26</ecNumber>
    </recommendedName>
</protein>
<feature type="transmembrane region" description="Helical" evidence="12">
    <location>
        <begin position="195"/>
        <end position="215"/>
    </location>
</feature>
<dbReference type="GO" id="GO:0005739">
    <property type="term" value="C:mitochondrion"/>
    <property type="evidence" value="ECO:0007669"/>
    <property type="project" value="TreeGrafter"/>
</dbReference>
<comment type="catalytic activity">
    <reaction evidence="1 11">
        <text>Hydrolysis of terminal non-reducing beta-D-fructofuranoside residues in beta-D-fructofuranosides.</text>
        <dbReference type="EC" id="3.2.1.26"/>
    </reaction>
</comment>
<keyword evidence="7 11" id="KW-0378">Hydrolase</keyword>
<evidence type="ECO:0000256" key="10">
    <source>
        <dbReference type="ARBA" id="ARBA00034026"/>
    </source>
</evidence>
<dbReference type="InterPro" id="IPR012341">
    <property type="entry name" value="6hp_glycosidase-like_sf"/>
</dbReference>
<keyword evidence="9 11" id="KW-0326">Glycosidase</keyword>
<dbReference type="GO" id="GO:0005773">
    <property type="term" value="C:vacuole"/>
    <property type="evidence" value="ECO:0007669"/>
    <property type="project" value="UniProtKB-SubCell"/>
</dbReference>
<evidence type="ECO:0000256" key="3">
    <source>
        <dbReference type="ARBA" id="ARBA00004116"/>
    </source>
</evidence>
<comment type="function">
    <text evidence="2">Degradation of glucosinolates (glucose residue linked by a thioglucoside bound to an amino acid derivative) to glucose, sulfate and any of the products: thiocyanates, isothiocyanates, nitriles, epithionitriles or oxazolidine-2-thiones.</text>
</comment>
<keyword evidence="12" id="KW-0472">Membrane</keyword>
<proteinExistence type="inferred from homology"/>
<keyword evidence="14" id="KW-1185">Reference proteome</keyword>
<dbReference type="AlphaFoldDB" id="A0A8X7TGV2"/>
<evidence type="ECO:0000256" key="2">
    <source>
        <dbReference type="ARBA" id="ARBA00003014"/>
    </source>
</evidence>
<dbReference type="InterPro" id="IPR008928">
    <property type="entry name" value="6-hairpin_glycosidase_sf"/>
</dbReference>
<dbReference type="Pfam" id="PF00232">
    <property type="entry name" value="Glyco_hydro_1"/>
    <property type="match status" value="1"/>
</dbReference>
<comment type="catalytic activity">
    <reaction evidence="10">
        <text>a thioglucoside + H2O = a sugar + a thiol.</text>
        <dbReference type="EC" id="3.2.1.147"/>
    </reaction>
</comment>
<evidence type="ECO:0000313" key="13">
    <source>
        <dbReference type="EMBL" id="KAG2241605.1"/>
    </source>
</evidence>
<comment type="function">
    <text evidence="11">Invertase that cleaves sucrose into glucose and fructose.</text>
</comment>
<evidence type="ECO:0000256" key="12">
    <source>
        <dbReference type="SAM" id="Phobius"/>
    </source>
</evidence>
<comment type="subcellular location">
    <subcellularLocation>
        <location evidence="3">Vacuole</location>
    </subcellularLocation>
</comment>
<dbReference type="PANTHER" id="PTHR31916">
    <property type="match status" value="1"/>
</dbReference>
<evidence type="ECO:0000256" key="9">
    <source>
        <dbReference type="ARBA" id="ARBA00023295"/>
    </source>
</evidence>
<evidence type="ECO:0000256" key="1">
    <source>
        <dbReference type="ARBA" id="ARBA00000094"/>
    </source>
</evidence>
<keyword evidence="12" id="KW-1133">Transmembrane helix</keyword>
<dbReference type="EC" id="3.2.1.26" evidence="11"/>
<dbReference type="Pfam" id="PF12899">
    <property type="entry name" value="Glyco_hydro_100"/>
    <property type="match status" value="1"/>
</dbReference>
<dbReference type="SUPFAM" id="SSF51445">
    <property type="entry name" value="(Trans)glycosidases"/>
    <property type="match status" value="1"/>
</dbReference>
<dbReference type="Proteomes" id="UP000886595">
    <property type="component" value="Unassembled WGS sequence"/>
</dbReference>
<evidence type="ECO:0000256" key="6">
    <source>
        <dbReference type="ARBA" id="ARBA00022554"/>
    </source>
</evidence>